<dbReference type="RefSeq" id="WP_244726493.1">
    <property type="nucleotide sequence ID" value="NZ_JALIRP010000006.1"/>
</dbReference>
<evidence type="ECO:0000313" key="3">
    <source>
        <dbReference type="Proteomes" id="UP001139347"/>
    </source>
</evidence>
<keyword evidence="3" id="KW-1185">Reference proteome</keyword>
<reference evidence="2" key="1">
    <citation type="submission" date="2022-04" db="EMBL/GenBank/DDBJ databases">
        <title>Paenibacillus mangrovi sp. nov., a novel endophytic bacterium isolated from bark of Kandelia candel.</title>
        <authorList>
            <person name="Tuo L."/>
        </authorList>
    </citation>
    <scope>NUCLEOTIDE SEQUENCE</scope>
    <source>
        <strain evidence="2">KQZ6P-2</strain>
    </source>
</reference>
<dbReference type="Proteomes" id="UP001139347">
    <property type="component" value="Unassembled WGS sequence"/>
</dbReference>
<evidence type="ECO:0000256" key="1">
    <source>
        <dbReference type="SAM" id="SignalP"/>
    </source>
</evidence>
<feature type="signal peptide" evidence="1">
    <location>
        <begin position="1"/>
        <end position="24"/>
    </location>
</feature>
<organism evidence="2 3">
    <name type="scientific">Paenibacillus mangrovi</name>
    <dbReference type="NCBI Taxonomy" id="2931978"/>
    <lineage>
        <taxon>Bacteria</taxon>
        <taxon>Bacillati</taxon>
        <taxon>Bacillota</taxon>
        <taxon>Bacilli</taxon>
        <taxon>Bacillales</taxon>
        <taxon>Paenibacillaceae</taxon>
        <taxon>Paenibacillus</taxon>
    </lineage>
</organism>
<name>A0A9X1WTF6_9BACL</name>
<protein>
    <recommendedName>
        <fullName evidence="4">Copper amine oxidase-like N-terminal domain-containing protein</fullName>
    </recommendedName>
</protein>
<dbReference type="EMBL" id="JALIRP010000006">
    <property type="protein sequence ID" value="MCJ8013273.1"/>
    <property type="molecule type" value="Genomic_DNA"/>
</dbReference>
<comment type="caution">
    <text evidence="2">The sequence shown here is derived from an EMBL/GenBank/DDBJ whole genome shotgun (WGS) entry which is preliminary data.</text>
</comment>
<dbReference type="AlphaFoldDB" id="A0A9X1WTF6"/>
<evidence type="ECO:0000313" key="2">
    <source>
        <dbReference type="EMBL" id="MCJ8013273.1"/>
    </source>
</evidence>
<feature type="chain" id="PRO_5040789232" description="Copper amine oxidase-like N-terminal domain-containing protein" evidence="1">
    <location>
        <begin position="25"/>
        <end position="174"/>
    </location>
</feature>
<accession>A0A9X1WTF6</accession>
<evidence type="ECO:0008006" key="4">
    <source>
        <dbReference type="Google" id="ProtNLM"/>
    </source>
</evidence>
<gene>
    <name evidence="2" type="ORF">MUG84_16195</name>
</gene>
<proteinExistence type="predicted"/>
<keyword evidence="1" id="KW-0732">Signal</keyword>
<sequence>MKKITLLTTLMIVALLSFMTSASAIGTDKEYTPVPPSEDTVTALISSIQNDNGHVSIQADPIEWYEGAAADQKFMEREKDAAEELGGAPDGYYIVNDDQTLRTYEVAPDAQVLMQIYDHDGTYEGMDIKWNEAVSLDKYLAIMNNDKLMDMKSFPYHLTIQDGKVVKIVQQYIP</sequence>